<dbReference type="GO" id="GO:0005737">
    <property type="term" value="C:cytoplasm"/>
    <property type="evidence" value="ECO:0007669"/>
    <property type="project" value="TreeGrafter"/>
</dbReference>
<dbReference type="GO" id="GO:0034599">
    <property type="term" value="P:cellular response to oxidative stress"/>
    <property type="evidence" value="ECO:0007669"/>
    <property type="project" value="InterPro"/>
</dbReference>
<dbReference type="AlphaFoldDB" id="A0A175VTG1"/>
<dbReference type="PANTHER" id="PTHR28020">
    <property type="entry name" value="YAP1-BINDING PROTEIN 1-RELATED"/>
    <property type="match status" value="1"/>
</dbReference>
<accession>A0A175VTG1</accession>
<evidence type="ECO:0000256" key="1">
    <source>
        <dbReference type="SAM" id="MobiDB-lite"/>
    </source>
</evidence>
<organism evidence="2 3">
    <name type="scientific">Madurella mycetomatis</name>
    <dbReference type="NCBI Taxonomy" id="100816"/>
    <lineage>
        <taxon>Eukaryota</taxon>
        <taxon>Fungi</taxon>
        <taxon>Dikarya</taxon>
        <taxon>Ascomycota</taxon>
        <taxon>Pezizomycotina</taxon>
        <taxon>Sordariomycetes</taxon>
        <taxon>Sordariomycetidae</taxon>
        <taxon>Sordariales</taxon>
        <taxon>Sordariales incertae sedis</taxon>
        <taxon>Madurella</taxon>
    </lineage>
</organism>
<feature type="compositionally biased region" description="Acidic residues" evidence="1">
    <location>
        <begin position="103"/>
        <end position="115"/>
    </location>
</feature>
<feature type="region of interest" description="Disordered" evidence="1">
    <location>
        <begin position="102"/>
        <end position="123"/>
    </location>
</feature>
<feature type="region of interest" description="Disordered" evidence="1">
    <location>
        <begin position="183"/>
        <end position="229"/>
    </location>
</feature>
<dbReference type="VEuPathDB" id="FungiDB:MMYC01_209716"/>
<gene>
    <name evidence="2" type="ORF">MMYC01_209716</name>
</gene>
<dbReference type="Proteomes" id="UP000078237">
    <property type="component" value="Unassembled WGS sequence"/>
</dbReference>
<reference evidence="2 3" key="1">
    <citation type="journal article" date="2016" name="Genome Announc.">
        <title>Genome Sequence of Madurella mycetomatis mm55, Isolated from a Human Mycetoma Case in Sudan.</title>
        <authorList>
            <person name="Smit S."/>
            <person name="Derks M.F."/>
            <person name="Bervoets S."/>
            <person name="Fahal A."/>
            <person name="van Leeuwen W."/>
            <person name="van Belkum A."/>
            <person name="van de Sande W.W."/>
        </authorList>
    </citation>
    <scope>NUCLEOTIDE SEQUENCE [LARGE SCALE GENOMIC DNA]</scope>
    <source>
        <strain evidence="3">mm55</strain>
    </source>
</reference>
<dbReference type="InterPro" id="IPR013877">
    <property type="entry name" value="YAP-bd/ALF4/Glomulin"/>
</dbReference>
<name>A0A175VTG1_9PEZI</name>
<dbReference type="STRING" id="100816.A0A175VTG1"/>
<feature type="compositionally biased region" description="Acidic residues" evidence="1">
    <location>
        <begin position="215"/>
        <end position="229"/>
    </location>
</feature>
<comment type="caution">
    <text evidence="2">The sequence shown here is derived from an EMBL/GenBank/DDBJ whole genome shotgun (WGS) entry which is preliminary data.</text>
</comment>
<dbReference type="InterPro" id="IPR040347">
    <property type="entry name" value="YBP1/2"/>
</dbReference>
<proteinExistence type="predicted"/>
<dbReference type="PANTHER" id="PTHR28020:SF1">
    <property type="entry name" value="YAP1-BINDING PROTEIN 1-RELATED"/>
    <property type="match status" value="1"/>
</dbReference>
<sequence>MAADPPKADPAKAIEALREARPPATDRFTYLTIVEANLCPEVLPTLNEILQDAGLTQEIGWDLVYNLASLPGSEACLETIARLGNPREVILKVLETLELVGRDDDEGQGEEDEDREEKQRSEPAVSLTAKFITLLGMLAILHKRIKTKYPSRFLAQTLQTVYNTYRPNQEMTASVINLVHSLSGRRRPPLPTRKSSVTVANPDQDGDATKNAPDPEADKDDKEDPTESDLQEKLLLSFATCILEAYANGNDMAWAARLLEYYNPDRIVPGRRTLMAAFREEKELLARDAIVGNLVALIHDLGLGSCTKTFIHQLCDGPLHSDPLAEPNDLESPDKIALSTGGCVCLAAYWIFSSTVFDADHPRPEMHIFPEHFAVLDKFLQDDAHAQIQKSLGTVEALVTIGLWLESNKLLSSDPTSSLTNPTTSPEDPTSDFMRYIHLTTLIALYHPQIQVRNAASTLAGLVLHSDPSEDDRLRILYDLLENCMFASLKARAIVWLREEILAAAAATAANANNPDQRQQQSIFATPQPLETLQYVVFPGLAFLLDGAATDQVEYLVQNATFLMQAVNFGLFLWGGSSSSTNGGSGGSEGAGGAGKWAAVIPANLEATVRERWFEPLREVVERVERESRKEGEEAAAAELGPLESELAVLRERLDRLGGCEGFKVKE</sequence>
<protein>
    <submittedName>
        <fullName evidence="2">YAP1-binding protein 2</fullName>
    </submittedName>
</protein>
<evidence type="ECO:0000313" key="2">
    <source>
        <dbReference type="EMBL" id="KXX74535.1"/>
    </source>
</evidence>
<dbReference type="Pfam" id="PF08568">
    <property type="entry name" value="Kinetochor_Ybp2"/>
    <property type="match status" value="1"/>
</dbReference>
<dbReference type="OrthoDB" id="5396786at2759"/>
<keyword evidence="3" id="KW-1185">Reference proteome</keyword>
<evidence type="ECO:0000313" key="3">
    <source>
        <dbReference type="Proteomes" id="UP000078237"/>
    </source>
</evidence>
<dbReference type="EMBL" id="LCTW02000342">
    <property type="protein sequence ID" value="KXX74535.1"/>
    <property type="molecule type" value="Genomic_DNA"/>
</dbReference>